<keyword evidence="2" id="KW-1185">Reference proteome</keyword>
<sequence>MRVGQVAQLLRRREYQTSGSCCFVLVWAWEEVQRDGLLRLARLVLPLYFLEVAYF</sequence>
<proteinExistence type="predicted"/>
<dbReference type="Proteomes" id="UP000597444">
    <property type="component" value="Unassembled WGS sequence"/>
</dbReference>
<gene>
    <name evidence="1" type="ORF">KSF_052000</name>
</gene>
<comment type="caution">
    <text evidence="1">The sequence shown here is derived from an EMBL/GenBank/DDBJ whole genome shotgun (WGS) entry which is preliminary data.</text>
</comment>
<dbReference type="AlphaFoldDB" id="A0A8J3N273"/>
<protein>
    <submittedName>
        <fullName evidence="1">Uncharacterized protein</fullName>
    </submittedName>
</protein>
<accession>A0A8J3N273</accession>
<evidence type="ECO:0000313" key="1">
    <source>
        <dbReference type="EMBL" id="GHO95152.1"/>
    </source>
</evidence>
<name>A0A8J3N273_9CHLR</name>
<dbReference type="EMBL" id="BNJK01000001">
    <property type="protein sequence ID" value="GHO95152.1"/>
    <property type="molecule type" value="Genomic_DNA"/>
</dbReference>
<reference evidence="1" key="1">
    <citation type="submission" date="2020-10" db="EMBL/GenBank/DDBJ databases">
        <title>Taxonomic study of unclassified bacteria belonging to the class Ktedonobacteria.</title>
        <authorList>
            <person name="Yabe S."/>
            <person name="Wang C.M."/>
            <person name="Zheng Y."/>
            <person name="Sakai Y."/>
            <person name="Cavaletti L."/>
            <person name="Monciardini P."/>
            <person name="Donadio S."/>
        </authorList>
    </citation>
    <scope>NUCLEOTIDE SEQUENCE</scope>
    <source>
        <strain evidence="1">ID150040</strain>
    </source>
</reference>
<evidence type="ECO:0000313" key="2">
    <source>
        <dbReference type="Proteomes" id="UP000597444"/>
    </source>
</evidence>
<organism evidence="1 2">
    <name type="scientific">Reticulibacter mediterranei</name>
    <dbReference type="NCBI Taxonomy" id="2778369"/>
    <lineage>
        <taxon>Bacteria</taxon>
        <taxon>Bacillati</taxon>
        <taxon>Chloroflexota</taxon>
        <taxon>Ktedonobacteria</taxon>
        <taxon>Ktedonobacterales</taxon>
        <taxon>Reticulibacteraceae</taxon>
        <taxon>Reticulibacter</taxon>
    </lineage>
</organism>